<dbReference type="SMART" id="SM00304">
    <property type="entry name" value="HAMP"/>
    <property type="match status" value="1"/>
</dbReference>
<evidence type="ECO:0000256" key="3">
    <source>
        <dbReference type="ARBA" id="ARBA00012438"/>
    </source>
</evidence>
<dbReference type="EC" id="2.7.13.3" evidence="3"/>
<reference evidence="17 18" key="1">
    <citation type="submission" date="2018-06" db="EMBL/GenBank/DDBJ databases">
        <authorList>
            <consortium name="Pathogen Informatics"/>
            <person name="Doyle S."/>
        </authorList>
    </citation>
    <scope>NUCLEOTIDE SEQUENCE [LARGE SCALE GENOMIC DNA]</scope>
    <source>
        <strain evidence="17 18">NCTC4191</strain>
    </source>
</reference>
<dbReference type="FunFam" id="3.30.565.10:FF:000011">
    <property type="entry name" value="Sensor histidine kinase CpxA"/>
    <property type="match status" value="1"/>
</dbReference>
<dbReference type="Pfam" id="PF00512">
    <property type="entry name" value="HisKA"/>
    <property type="match status" value="1"/>
</dbReference>
<evidence type="ECO:0000256" key="2">
    <source>
        <dbReference type="ARBA" id="ARBA00004651"/>
    </source>
</evidence>
<keyword evidence="7 14" id="KW-0812">Transmembrane</keyword>
<proteinExistence type="predicted"/>
<dbReference type="SUPFAM" id="SSF47384">
    <property type="entry name" value="Homodimeric domain of signal transducing histidine kinase"/>
    <property type="match status" value="1"/>
</dbReference>
<dbReference type="Gene3D" id="6.10.340.10">
    <property type="match status" value="1"/>
</dbReference>
<keyword evidence="13 14" id="KW-0472">Membrane</keyword>
<dbReference type="CDD" id="cd06225">
    <property type="entry name" value="HAMP"/>
    <property type="match status" value="1"/>
</dbReference>
<dbReference type="InterPro" id="IPR050398">
    <property type="entry name" value="HssS/ArlS-like"/>
</dbReference>
<feature type="domain" description="HAMP" evidence="16">
    <location>
        <begin position="190"/>
        <end position="244"/>
    </location>
</feature>
<feature type="transmembrane region" description="Helical" evidence="14">
    <location>
        <begin position="171"/>
        <end position="190"/>
    </location>
</feature>
<dbReference type="CDD" id="cd00082">
    <property type="entry name" value="HisKA"/>
    <property type="match status" value="1"/>
</dbReference>
<dbReference type="PANTHER" id="PTHR45528">
    <property type="entry name" value="SENSOR HISTIDINE KINASE CPXA"/>
    <property type="match status" value="1"/>
</dbReference>
<dbReference type="InterPro" id="IPR005467">
    <property type="entry name" value="His_kinase_dom"/>
</dbReference>
<evidence type="ECO:0000259" key="16">
    <source>
        <dbReference type="PROSITE" id="PS50885"/>
    </source>
</evidence>
<evidence type="ECO:0000256" key="8">
    <source>
        <dbReference type="ARBA" id="ARBA00022741"/>
    </source>
</evidence>
<keyword evidence="9" id="KW-0418">Kinase</keyword>
<keyword evidence="12" id="KW-0902">Two-component regulatory system</keyword>
<dbReference type="SUPFAM" id="SSF55874">
    <property type="entry name" value="ATPase domain of HSP90 chaperone/DNA topoisomerase II/histidine kinase"/>
    <property type="match status" value="1"/>
</dbReference>
<dbReference type="PRINTS" id="PR00344">
    <property type="entry name" value="BCTRLSENSOR"/>
</dbReference>
<organism evidence="17 18">
    <name type="scientific">Actinobacillus lignieresii</name>
    <dbReference type="NCBI Taxonomy" id="720"/>
    <lineage>
        <taxon>Bacteria</taxon>
        <taxon>Pseudomonadati</taxon>
        <taxon>Pseudomonadota</taxon>
        <taxon>Gammaproteobacteria</taxon>
        <taxon>Pasteurellales</taxon>
        <taxon>Pasteurellaceae</taxon>
        <taxon>Actinobacillus</taxon>
    </lineage>
</organism>
<accession>A0A380TVZ4</accession>
<dbReference type="EMBL" id="UFRN01000002">
    <property type="protein sequence ID" value="SUT92142.1"/>
    <property type="molecule type" value="Genomic_DNA"/>
</dbReference>
<dbReference type="Gene3D" id="3.30.450.210">
    <property type="entry name" value="Two-component sensor protein CpxA, periplasmic domain"/>
    <property type="match status" value="1"/>
</dbReference>
<dbReference type="InterPro" id="IPR038515">
    <property type="entry name" value="CpxA_peri_sf"/>
</dbReference>
<dbReference type="PROSITE" id="PS50885">
    <property type="entry name" value="HAMP"/>
    <property type="match status" value="1"/>
</dbReference>
<dbReference type="GO" id="GO:0000155">
    <property type="term" value="F:phosphorelay sensor kinase activity"/>
    <property type="evidence" value="ECO:0007669"/>
    <property type="project" value="InterPro"/>
</dbReference>
<dbReference type="Gene3D" id="3.30.565.10">
    <property type="entry name" value="Histidine kinase-like ATPase, C-terminal domain"/>
    <property type="match status" value="1"/>
</dbReference>
<dbReference type="GO" id="GO:0005886">
    <property type="term" value="C:plasma membrane"/>
    <property type="evidence" value="ECO:0007669"/>
    <property type="project" value="UniProtKB-SubCell"/>
</dbReference>
<dbReference type="Gene3D" id="1.10.287.130">
    <property type="match status" value="1"/>
</dbReference>
<evidence type="ECO:0000313" key="18">
    <source>
        <dbReference type="Proteomes" id="UP000254253"/>
    </source>
</evidence>
<name>A0A380TVZ4_ACTLI</name>
<comment type="catalytic activity">
    <reaction evidence="1">
        <text>ATP + protein L-histidine = ADP + protein N-phospho-L-histidine.</text>
        <dbReference type="EC" id="2.7.13.3"/>
    </reaction>
</comment>
<evidence type="ECO:0000256" key="13">
    <source>
        <dbReference type="ARBA" id="ARBA00023136"/>
    </source>
</evidence>
<keyword evidence="10" id="KW-0067">ATP-binding</keyword>
<dbReference type="InterPro" id="IPR036890">
    <property type="entry name" value="HATPase_C_sf"/>
</dbReference>
<dbReference type="PANTHER" id="PTHR45528:SF1">
    <property type="entry name" value="SENSOR HISTIDINE KINASE CPXA"/>
    <property type="match status" value="1"/>
</dbReference>
<dbReference type="RefSeq" id="WP_115590211.1">
    <property type="nucleotide sequence ID" value="NZ_UFRN01000002.1"/>
</dbReference>
<evidence type="ECO:0000256" key="6">
    <source>
        <dbReference type="ARBA" id="ARBA00022679"/>
    </source>
</evidence>
<dbReference type="GO" id="GO:0005524">
    <property type="term" value="F:ATP binding"/>
    <property type="evidence" value="ECO:0007669"/>
    <property type="project" value="UniProtKB-KW"/>
</dbReference>
<dbReference type="InterPro" id="IPR036097">
    <property type="entry name" value="HisK_dim/P_sf"/>
</dbReference>
<keyword evidence="6 17" id="KW-0808">Transferase</keyword>
<evidence type="ECO:0000256" key="9">
    <source>
        <dbReference type="ARBA" id="ARBA00022777"/>
    </source>
</evidence>
<evidence type="ECO:0000313" key="17">
    <source>
        <dbReference type="EMBL" id="SUT92142.1"/>
    </source>
</evidence>
<evidence type="ECO:0000256" key="12">
    <source>
        <dbReference type="ARBA" id="ARBA00023012"/>
    </source>
</evidence>
<evidence type="ECO:0000256" key="4">
    <source>
        <dbReference type="ARBA" id="ARBA00022475"/>
    </source>
</evidence>
<keyword evidence="11 14" id="KW-1133">Transmembrane helix</keyword>
<dbReference type="NCBIfam" id="NF007007">
    <property type="entry name" value="PRK09470.1"/>
    <property type="match status" value="1"/>
</dbReference>
<evidence type="ECO:0000256" key="11">
    <source>
        <dbReference type="ARBA" id="ARBA00022989"/>
    </source>
</evidence>
<evidence type="ECO:0000259" key="15">
    <source>
        <dbReference type="PROSITE" id="PS50109"/>
    </source>
</evidence>
<dbReference type="PROSITE" id="PS50109">
    <property type="entry name" value="HIS_KIN"/>
    <property type="match status" value="1"/>
</dbReference>
<evidence type="ECO:0000256" key="14">
    <source>
        <dbReference type="SAM" id="Phobius"/>
    </source>
</evidence>
<keyword evidence="8" id="KW-0547">Nucleotide-binding</keyword>
<dbReference type="InterPro" id="IPR003661">
    <property type="entry name" value="HisK_dim/P_dom"/>
</dbReference>
<comment type="subcellular location">
    <subcellularLocation>
        <location evidence="2">Cell membrane</location>
        <topology evidence="2">Multi-pass membrane protein</topology>
    </subcellularLocation>
</comment>
<dbReference type="Pfam" id="PF00672">
    <property type="entry name" value="HAMP"/>
    <property type="match status" value="1"/>
</dbReference>
<evidence type="ECO:0000256" key="10">
    <source>
        <dbReference type="ARBA" id="ARBA00022840"/>
    </source>
</evidence>
<gene>
    <name evidence="17" type="primary">cpxA_1</name>
    <name evidence="17" type="ORF">NCTC4191_00740</name>
</gene>
<dbReference type="SMART" id="SM00388">
    <property type="entry name" value="HisKA"/>
    <property type="match status" value="1"/>
</dbReference>
<feature type="transmembrane region" description="Helical" evidence="14">
    <location>
        <begin position="21"/>
        <end position="41"/>
    </location>
</feature>
<evidence type="ECO:0000256" key="5">
    <source>
        <dbReference type="ARBA" id="ARBA00022553"/>
    </source>
</evidence>
<dbReference type="Pfam" id="PF02518">
    <property type="entry name" value="HATPase_c"/>
    <property type="match status" value="1"/>
</dbReference>
<keyword evidence="4" id="KW-1003">Cell membrane</keyword>
<dbReference type="InterPro" id="IPR058125">
    <property type="entry name" value="CpxA"/>
</dbReference>
<dbReference type="Proteomes" id="UP000254253">
    <property type="component" value="Unassembled WGS sequence"/>
</dbReference>
<dbReference type="InterPro" id="IPR004358">
    <property type="entry name" value="Sig_transdc_His_kin-like_C"/>
</dbReference>
<sequence>MSKYIAYILSKIKSVRNYLAYQLFAYFGLTFAILLAITLAIPNFDARSFLPIETDERDFFQQESHSTEMQYNLDEIFERKLSVATTNGFDVILLDWETGVFVGVDPHTIKSFQVFLYRADSPAEPLQRRFGNLEIYGPFLVKSSKREYFQYFAQSVDPQEELFNQIFDSPWLMLLIVLGVSIPILLWLSWKISRPVKALRLSANAVATGNFAINPALETEGINELREVGKSFNQMITSLQDLTLHQQRLVSDISHELKTPLARLHLATALIRRRNGESPELTRIENQIQKLDTMVHDLLVLSRQQVNQHLTREIFSINKIWDDLLEDAKFDAEQNHLGLFISQRITHPENFFINGNQNILASALENVIRNAQKYAKKSIKVLTYIDNTDLIIAIDDDGKGIPETEYQQIFRPFYRVDEARDRQTGGTGLGLAIVANAVQQHKGSVQAMKSPLGGLRIEIKLPLWIE</sequence>
<protein>
    <recommendedName>
        <fullName evidence="3">histidine kinase</fullName>
        <ecNumber evidence="3">2.7.13.3</ecNumber>
    </recommendedName>
</protein>
<evidence type="ECO:0000256" key="1">
    <source>
        <dbReference type="ARBA" id="ARBA00000085"/>
    </source>
</evidence>
<dbReference type="AlphaFoldDB" id="A0A380TVZ4"/>
<dbReference type="SMART" id="SM00387">
    <property type="entry name" value="HATPase_c"/>
    <property type="match status" value="1"/>
</dbReference>
<keyword evidence="18" id="KW-1185">Reference proteome</keyword>
<keyword evidence="5" id="KW-0597">Phosphoprotein</keyword>
<dbReference type="InterPro" id="IPR003660">
    <property type="entry name" value="HAMP_dom"/>
</dbReference>
<dbReference type="InterPro" id="IPR003594">
    <property type="entry name" value="HATPase_dom"/>
</dbReference>
<evidence type="ECO:0000256" key="7">
    <source>
        <dbReference type="ARBA" id="ARBA00022692"/>
    </source>
</evidence>
<feature type="domain" description="Histidine kinase" evidence="15">
    <location>
        <begin position="252"/>
        <end position="465"/>
    </location>
</feature>